<organism evidence="2 3">
    <name type="scientific">Thermothielavioides terrestris</name>
    <dbReference type="NCBI Taxonomy" id="2587410"/>
    <lineage>
        <taxon>Eukaryota</taxon>
        <taxon>Fungi</taxon>
        <taxon>Dikarya</taxon>
        <taxon>Ascomycota</taxon>
        <taxon>Pezizomycotina</taxon>
        <taxon>Sordariomycetes</taxon>
        <taxon>Sordariomycetidae</taxon>
        <taxon>Sordariales</taxon>
        <taxon>Chaetomiaceae</taxon>
        <taxon>Thermothielavioides</taxon>
    </lineage>
</organism>
<protein>
    <submittedName>
        <fullName evidence="2">798eaf19-eb56-411d-a34d-ce6223cadfd5</fullName>
    </submittedName>
</protein>
<name>A0A3S4C1P5_9PEZI</name>
<accession>A0A3S4C1P5</accession>
<dbReference type="AlphaFoldDB" id="A0A3S4C1P5"/>
<evidence type="ECO:0000313" key="3">
    <source>
        <dbReference type="Proteomes" id="UP000289323"/>
    </source>
</evidence>
<evidence type="ECO:0000313" key="2">
    <source>
        <dbReference type="EMBL" id="SPQ19127.1"/>
    </source>
</evidence>
<feature type="signal peptide" evidence="1">
    <location>
        <begin position="1"/>
        <end position="22"/>
    </location>
</feature>
<feature type="chain" id="PRO_5018676197" evidence="1">
    <location>
        <begin position="23"/>
        <end position="182"/>
    </location>
</feature>
<gene>
    <name evidence="2" type="ORF">TT172_LOCUS1546</name>
</gene>
<keyword evidence="1" id="KW-0732">Signal</keyword>
<sequence>MHATRASLRNLMLLAVIGVASAEAVGISRDVAVSAIAWGSLRCPPDGSTNLPTPTYGTEKVVFQSLWNSFVVDVALPADVRRTPDDVRVGNSMVFTTAGILPLINTTSTEIVTKLLDEDETQAGGYLMAAWRSEDGAGGLLYRAEHPTILVDQGDRTTLSVSYEPYYAGLLTPALRLLQGTL</sequence>
<evidence type="ECO:0000256" key="1">
    <source>
        <dbReference type="SAM" id="SignalP"/>
    </source>
</evidence>
<dbReference type="Proteomes" id="UP000289323">
    <property type="component" value="Unassembled WGS sequence"/>
</dbReference>
<proteinExistence type="predicted"/>
<dbReference type="EMBL" id="OUUZ01000001">
    <property type="protein sequence ID" value="SPQ19127.1"/>
    <property type="molecule type" value="Genomic_DNA"/>
</dbReference>
<reference evidence="2 3" key="1">
    <citation type="submission" date="2018-04" db="EMBL/GenBank/DDBJ databases">
        <authorList>
            <person name="Huttner S."/>
            <person name="Dainat J."/>
        </authorList>
    </citation>
    <scope>NUCLEOTIDE SEQUENCE [LARGE SCALE GENOMIC DNA]</scope>
</reference>